<dbReference type="InterPro" id="IPR016181">
    <property type="entry name" value="Acyl_CoA_acyltransferase"/>
</dbReference>
<dbReference type="PANTHER" id="PTHR42919">
    <property type="entry name" value="N-ALPHA-ACETYLTRANSFERASE"/>
    <property type="match status" value="1"/>
</dbReference>
<gene>
    <name evidence="4" type="ORF">JF74_11580</name>
</gene>
<dbReference type="STRING" id="1218507.JF74_11580"/>
<sequence>MKVIERITLNNEETKQAAGLNKRINKADNTYSNIYLSNKYNYFSDMPTFVLAYEGQKLIGLTMLYADDGPAEEVEVNIVVDTEFRRHHVASKMWKRAKHILLQYGYHKWEFPTEKVFLAKNPDFLANCNLTVVKEDSDYYMRTEKPLPLDKADRLNQILAVKLLTEKYVDQVAKAHSHAFGDEIATSTKYVKNALADKDTISFLLLTGNEVAGYCAVDHGDNEDYFFGLFIDKPFRGQGFGTFFIKKMIAILQKEGSRVFALNADVENKAAIHIYEKAGFKILSETLYLKSQESH</sequence>
<dbReference type="CDD" id="cd04301">
    <property type="entry name" value="NAT_SF"/>
    <property type="match status" value="2"/>
</dbReference>
<dbReference type="GO" id="GO:0016747">
    <property type="term" value="F:acyltransferase activity, transferring groups other than amino-acyl groups"/>
    <property type="evidence" value="ECO:0007669"/>
    <property type="project" value="InterPro"/>
</dbReference>
<dbReference type="EMBL" id="JXLI01000010">
    <property type="protein sequence ID" value="KJY56804.1"/>
    <property type="molecule type" value="Genomic_DNA"/>
</dbReference>
<keyword evidence="2" id="KW-0012">Acyltransferase</keyword>
<dbReference type="AlphaFoldDB" id="A0A0F4LEW4"/>
<feature type="domain" description="N-acetyltransferase" evidence="3">
    <location>
        <begin position="159"/>
        <end position="295"/>
    </location>
</feature>
<evidence type="ECO:0000256" key="1">
    <source>
        <dbReference type="ARBA" id="ARBA00022679"/>
    </source>
</evidence>
<dbReference type="PROSITE" id="PS51186">
    <property type="entry name" value="GNAT"/>
    <property type="match status" value="2"/>
</dbReference>
<organism evidence="4 5">
    <name type="scientific">Lactobacillus melliventris</name>
    <dbReference type="NCBI Taxonomy" id="1218507"/>
    <lineage>
        <taxon>Bacteria</taxon>
        <taxon>Bacillati</taxon>
        <taxon>Bacillota</taxon>
        <taxon>Bacilli</taxon>
        <taxon>Lactobacillales</taxon>
        <taxon>Lactobacillaceae</taxon>
        <taxon>Lactobacillus</taxon>
    </lineage>
</organism>
<comment type="caution">
    <text evidence="4">The sequence shown here is derived from an EMBL/GenBank/DDBJ whole genome shotgun (WGS) entry which is preliminary data.</text>
</comment>
<dbReference type="RefSeq" id="WP_046325064.1">
    <property type="nucleotide sequence ID" value="NZ_JBHTMT010000001.1"/>
</dbReference>
<dbReference type="Pfam" id="PF00583">
    <property type="entry name" value="Acetyltransf_1"/>
    <property type="match status" value="2"/>
</dbReference>
<feature type="domain" description="N-acetyltransferase" evidence="3">
    <location>
        <begin position="7"/>
        <end position="148"/>
    </location>
</feature>
<dbReference type="Gene3D" id="3.40.630.30">
    <property type="match status" value="2"/>
</dbReference>
<proteinExistence type="predicted"/>
<evidence type="ECO:0000313" key="5">
    <source>
        <dbReference type="Proteomes" id="UP000033531"/>
    </source>
</evidence>
<dbReference type="Proteomes" id="UP000033531">
    <property type="component" value="Unassembled WGS sequence"/>
</dbReference>
<dbReference type="InterPro" id="IPR000182">
    <property type="entry name" value="GNAT_dom"/>
</dbReference>
<name>A0A0F4LEW4_9LACO</name>
<dbReference type="InterPro" id="IPR051556">
    <property type="entry name" value="N-term/lysine_N-AcTrnsfr"/>
</dbReference>
<dbReference type="HOGENOM" id="CLU_070012_0_0_9"/>
<reference evidence="4 5" key="1">
    <citation type="submission" date="2015-01" db="EMBL/GenBank/DDBJ databases">
        <title>Comparative genomics of the lactic acid bacteria isolated from the honey bee gut.</title>
        <authorList>
            <person name="Ellegaard K.M."/>
            <person name="Tamarit D."/>
            <person name="Javelind E."/>
            <person name="Olofsson T."/>
            <person name="Andersson S.G."/>
            <person name="Vasquez A."/>
        </authorList>
    </citation>
    <scope>NUCLEOTIDE SEQUENCE [LARGE SCALE GENOMIC DNA]</scope>
    <source>
        <strain evidence="4 5">Hma8</strain>
    </source>
</reference>
<evidence type="ECO:0000259" key="3">
    <source>
        <dbReference type="PROSITE" id="PS51186"/>
    </source>
</evidence>
<evidence type="ECO:0000256" key="2">
    <source>
        <dbReference type="ARBA" id="ARBA00023315"/>
    </source>
</evidence>
<protein>
    <recommendedName>
        <fullName evidence="3">N-acetyltransferase domain-containing protein</fullName>
    </recommendedName>
</protein>
<dbReference type="PANTHER" id="PTHR42919:SF8">
    <property type="entry name" value="N-ALPHA-ACETYLTRANSFERASE 50"/>
    <property type="match status" value="1"/>
</dbReference>
<dbReference type="SUPFAM" id="SSF55729">
    <property type="entry name" value="Acyl-CoA N-acyltransferases (Nat)"/>
    <property type="match status" value="2"/>
</dbReference>
<dbReference type="PATRIC" id="fig|1218507.3.peg.1335"/>
<accession>A0A0F4LEW4</accession>
<evidence type="ECO:0000313" key="4">
    <source>
        <dbReference type="EMBL" id="KJY56804.1"/>
    </source>
</evidence>
<dbReference type="OrthoDB" id="7163760at2"/>
<keyword evidence="1" id="KW-0808">Transferase</keyword>